<organism evidence="3">
    <name type="scientific">uncultured Armatimonadetes bacterium</name>
    <dbReference type="NCBI Taxonomy" id="157466"/>
    <lineage>
        <taxon>Bacteria</taxon>
        <taxon>Bacillati</taxon>
        <taxon>Armatimonadota</taxon>
        <taxon>environmental samples</taxon>
    </lineage>
</organism>
<dbReference type="PANTHER" id="PTHR42915">
    <property type="entry name" value="HYPOTHETICAL 460 KDA PROTEIN IN FEUA-SIGW INTERGENIC REGION [PRECURSOR]"/>
    <property type="match status" value="1"/>
</dbReference>
<name>A0A6J4JH85_9BACT</name>
<dbReference type="Pfam" id="PF20732">
    <property type="entry name" value="NamZ_C"/>
    <property type="match status" value="1"/>
</dbReference>
<evidence type="ECO:0000313" key="3">
    <source>
        <dbReference type="EMBL" id="CAA9279827.1"/>
    </source>
</evidence>
<reference evidence="3" key="1">
    <citation type="submission" date="2020-02" db="EMBL/GenBank/DDBJ databases">
        <authorList>
            <person name="Meier V. D."/>
        </authorList>
    </citation>
    <scope>NUCLEOTIDE SEQUENCE</scope>
    <source>
        <strain evidence="3">AVDCRST_MAG63</strain>
    </source>
</reference>
<dbReference type="Gene3D" id="3.40.50.12170">
    <property type="entry name" value="Uncharacterised protein PF07075, DUF1343"/>
    <property type="match status" value="1"/>
</dbReference>
<dbReference type="EMBL" id="CADCTO010000461">
    <property type="protein sequence ID" value="CAA9279827.1"/>
    <property type="molecule type" value="Genomic_DNA"/>
</dbReference>
<feature type="domain" description="Peptidoglycan beta-N-acetylmuramidase NamZ C-terminal" evidence="2">
    <location>
        <begin position="235"/>
        <end position="390"/>
    </location>
</feature>
<dbReference type="InterPro" id="IPR048503">
    <property type="entry name" value="NamZ_C"/>
</dbReference>
<proteinExistence type="predicted"/>
<evidence type="ECO:0000259" key="1">
    <source>
        <dbReference type="Pfam" id="PF07075"/>
    </source>
</evidence>
<dbReference type="GO" id="GO:0033922">
    <property type="term" value="F:peptidoglycan beta-N-acetylmuramidase activity"/>
    <property type="evidence" value="ECO:0007669"/>
    <property type="project" value="InterPro"/>
</dbReference>
<sequence>MAVVRPGVEVLAGQGFRPLAGKRVGLVTNPTGVLPDLRSTVDVLAKAPGVRLQALFGPEHGVRGDVPAGAYVASSKDPSTGLPVYSLYGTTKRPTAAMLRGLDVLVFDIQDIGSRSYTYLSTLGNVMEGAAAVRMPVVVLDRPNPLGGERVEGSPLESGFTSFVGKYPIPYVHGMTLGELARMINGRGWLPNGARCDLTVVPCQNWRRGMTDWTQTGLPWVPTSPHIPRPDSSHFYAATGVTGELPTLSIGVGYTLPFELAGAPGLSAIWLAREMERRNLAGFRFRPMTWTPFYNRFEGKSCSGVQIHLDDPARADLTRLNFELMDAVRRLDKKRAFFATASTTRMFDLVCGTDRIRKAFQAGAGSAQLWSLWNAGRDGFRAARKPYLLYS</sequence>
<feature type="domain" description="Peptidoglycan beta-N-acetylmuramidase NamZ N-terminal" evidence="1">
    <location>
        <begin position="24"/>
        <end position="230"/>
    </location>
</feature>
<dbReference type="PANTHER" id="PTHR42915:SF1">
    <property type="entry name" value="PEPTIDOGLYCAN BETA-N-ACETYLMURAMIDASE NAMZ"/>
    <property type="match status" value="1"/>
</dbReference>
<dbReference type="Gene3D" id="3.90.1150.140">
    <property type="match status" value="1"/>
</dbReference>
<evidence type="ECO:0000259" key="2">
    <source>
        <dbReference type="Pfam" id="PF20732"/>
    </source>
</evidence>
<gene>
    <name evidence="3" type="ORF">AVDCRST_MAG63-3533</name>
</gene>
<dbReference type="Pfam" id="PF07075">
    <property type="entry name" value="NamZ_N"/>
    <property type="match status" value="1"/>
</dbReference>
<protein>
    <submittedName>
        <fullName evidence="3">Protein YzbB</fullName>
    </submittedName>
</protein>
<dbReference type="AlphaFoldDB" id="A0A6J4JH85"/>
<dbReference type="InterPro" id="IPR008302">
    <property type="entry name" value="NamZ"/>
</dbReference>
<accession>A0A6J4JH85</accession>
<dbReference type="PIRSF" id="PIRSF016719">
    <property type="entry name" value="UCP016719"/>
    <property type="match status" value="1"/>
</dbReference>
<dbReference type="InterPro" id="IPR048502">
    <property type="entry name" value="NamZ_N"/>
</dbReference>